<dbReference type="OrthoDB" id="7297573at2"/>
<reference evidence="1 2" key="1">
    <citation type="submission" date="2018-12" db="EMBL/GenBank/DDBJ databases">
        <authorList>
            <person name="Criscuolo A."/>
        </authorList>
    </citation>
    <scope>NUCLEOTIDE SEQUENCE [LARGE SCALE GENOMIC DNA]</scope>
    <source>
        <strain evidence="1">ACIP1116241</strain>
    </source>
</reference>
<evidence type="ECO:0000313" key="1">
    <source>
        <dbReference type="EMBL" id="VDS09660.1"/>
    </source>
</evidence>
<dbReference type="RefSeq" id="WP_126155284.1">
    <property type="nucleotide sequence ID" value="NZ_UZWE01000040.1"/>
</dbReference>
<dbReference type="EMBL" id="UZWE01000040">
    <property type="protein sequence ID" value="VDS09660.1"/>
    <property type="molecule type" value="Genomic_DNA"/>
</dbReference>
<dbReference type="Proteomes" id="UP000270743">
    <property type="component" value="Unassembled WGS sequence"/>
</dbReference>
<accession>A0A447IQB8</accession>
<dbReference type="AlphaFoldDB" id="A0A447IQB8"/>
<proteinExistence type="predicted"/>
<organism evidence="1 2">
    <name type="scientific">Paracoccus haematequi</name>
    <dbReference type="NCBI Taxonomy" id="2491866"/>
    <lineage>
        <taxon>Bacteria</taxon>
        <taxon>Pseudomonadati</taxon>
        <taxon>Pseudomonadota</taxon>
        <taxon>Alphaproteobacteria</taxon>
        <taxon>Rhodobacterales</taxon>
        <taxon>Paracoccaceae</taxon>
        <taxon>Paracoccus</taxon>
    </lineage>
</organism>
<keyword evidence="2" id="KW-1185">Reference proteome</keyword>
<gene>
    <name evidence="1" type="ORF">PARHAE_02865</name>
</gene>
<evidence type="ECO:0000313" key="2">
    <source>
        <dbReference type="Proteomes" id="UP000270743"/>
    </source>
</evidence>
<sequence>MDNGTKAPTLGEQPNCDFQQAQAWYDTLGGGVFNWRFIHDKDKATPAIKRRGTLADIFQEANHWNAAGYGIFATVNEMDGTGYDANGRPIQGQSGDTLGSVGIHRELITAAAR</sequence>
<name>A0A447IQB8_9RHOB</name>
<protein>
    <submittedName>
        <fullName evidence="1">Uncharacterized protein</fullName>
    </submittedName>
</protein>